<keyword evidence="1" id="KW-0812">Transmembrane</keyword>
<protein>
    <submittedName>
        <fullName evidence="3">GGDEF domain-containing protein</fullName>
    </submittedName>
</protein>
<dbReference type="NCBIfam" id="TIGR00254">
    <property type="entry name" value="GGDEF"/>
    <property type="match status" value="1"/>
</dbReference>
<comment type="caution">
    <text evidence="3">The sequence shown here is derived from an EMBL/GenBank/DDBJ whole genome shotgun (WGS) entry which is preliminary data.</text>
</comment>
<feature type="domain" description="GGDEF" evidence="2">
    <location>
        <begin position="253"/>
        <end position="377"/>
    </location>
</feature>
<name>A0A939IH63_CLOAM</name>
<evidence type="ECO:0000256" key="1">
    <source>
        <dbReference type="SAM" id="Phobius"/>
    </source>
</evidence>
<dbReference type="InterPro" id="IPR000160">
    <property type="entry name" value="GGDEF_dom"/>
</dbReference>
<dbReference type="EMBL" id="JAFJZZ010000002">
    <property type="protein sequence ID" value="MBN7773217.1"/>
    <property type="molecule type" value="Genomic_DNA"/>
</dbReference>
<organism evidence="3 4">
    <name type="scientific">Clostridium aminobutyricum</name>
    <dbReference type="NCBI Taxonomy" id="33953"/>
    <lineage>
        <taxon>Bacteria</taxon>
        <taxon>Bacillati</taxon>
        <taxon>Bacillota</taxon>
        <taxon>Clostridia</taxon>
        <taxon>Eubacteriales</taxon>
        <taxon>Clostridiaceae</taxon>
        <taxon>Clostridium</taxon>
    </lineage>
</organism>
<feature type="transmembrane region" description="Helical" evidence="1">
    <location>
        <begin position="69"/>
        <end position="90"/>
    </location>
</feature>
<dbReference type="InterPro" id="IPR043128">
    <property type="entry name" value="Rev_trsase/Diguanyl_cyclase"/>
</dbReference>
<dbReference type="Pfam" id="PF00990">
    <property type="entry name" value="GGDEF"/>
    <property type="match status" value="1"/>
</dbReference>
<dbReference type="Gene3D" id="3.30.70.270">
    <property type="match status" value="1"/>
</dbReference>
<dbReference type="InterPro" id="IPR029787">
    <property type="entry name" value="Nucleotide_cyclase"/>
</dbReference>
<dbReference type="AlphaFoldDB" id="A0A939IH63"/>
<keyword evidence="4" id="KW-1185">Reference proteome</keyword>
<dbReference type="SMART" id="SM00267">
    <property type="entry name" value="GGDEF"/>
    <property type="match status" value="1"/>
</dbReference>
<evidence type="ECO:0000313" key="4">
    <source>
        <dbReference type="Proteomes" id="UP000664545"/>
    </source>
</evidence>
<feature type="transmembrane region" description="Helical" evidence="1">
    <location>
        <begin position="6"/>
        <end position="24"/>
    </location>
</feature>
<feature type="transmembrane region" description="Helical" evidence="1">
    <location>
        <begin position="106"/>
        <end position="132"/>
    </location>
</feature>
<reference evidence="3" key="1">
    <citation type="submission" date="2021-02" db="EMBL/GenBank/DDBJ databases">
        <title>Abyssanaerobacter marinus gen.nov., sp., nov, anaerobic bacterium isolated from the Onnuri vent field of Indian Ocean and suggestion of Mogibacteriaceae fam. nov., and proposal of reclassification of ambiguous this family's genus member.</title>
        <authorList>
            <person name="Kim Y.J."/>
            <person name="Yang J.-A."/>
        </authorList>
    </citation>
    <scope>NUCLEOTIDE SEQUENCE</scope>
    <source>
        <strain evidence="3">DSM 2634</strain>
    </source>
</reference>
<dbReference type="PROSITE" id="PS50887">
    <property type="entry name" value="GGDEF"/>
    <property type="match status" value="1"/>
</dbReference>
<keyword evidence="1" id="KW-0472">Membrane</keyword>
<dbReference type="GO" id="GO:1902201">
    <property type="term" value="P:negative regulation of bacterial-type flagellum-dependent cell motility"/>
    <property type="evidence" value="ECO:0007669"/>
    <property type="project" value="TreeGrafter"/>
</dbReference>
<keyword evidence="1" id="KW-1133">Transmembrane helix</keyword>
<sequence length="377" mass="43230">MEEFLYAQINIVGFIILAILLTNQKKSVGITIQQELFNTLIIAAMYILVLDSGMWLIDGKTFSFARELNFLISTAYYFLCGFISFIWLLYSDCKLNNTIRHLRNRLLVYFVPLLIDIVVIAYNLGSGLIFSIDAHNVYHRGEWVIIPVILSFSYLICSFVLSVHKGYSSKIAGDKRQAYLMAFFALPPVIGIMVQSIFSEVSLIWISTVISLLMIFVNIQNQQINTDSLTGLNNRLQFDKYLYFKTRDTDYKDVIALIMIDVDKFKQINDSYGHLAGDKALICVADILKKSCKNKNVFLSRYGGDEFAVVYQTRQLSNVQKLIELLHQNTHTFNRTNSEVFSVSLSIGYAVWERNSSIDRLIAQADHNMYQAKRRKA</sequence>
<feature type="transmembrane region" description="Helical" evidence="1">
    <location>
        <begin position="203"/>
        <end position="219"/>
    </location>
</feature>
<dbReference type="PANTHER" id="PTHR45138:SF9">
    <property type="entry name" value="DIGUANYLATE CYCLASE DGCM-RELATED"/>
    <property type="match status" value="1"/>
</dbReference>
<dbReference type="RefSeq" id="WP_206582047.1">
    <property type="nucleotide sequence ID" value="NZ_JAFJZZ010000002.1"/>
</dbReference>
<dbReference type="CDD" id="cd01949">
    <property type="entry name" value="GGDEF"/>
    <property type="match status" value="1"/>
</dbReference>
<feature type="transmembrane region" description="Helical" evidence="1">
    <location>
        <begin position="36"/>
        <end position="57"/>
    </location>
</feature>
<dbReference type="GO" id="GO:0043709">
    <property type="term" value="P:cell adhesion involved in single-species biofilm formation"/>
    <property type="evidence" value="ECO:0007669"/>
    <property type="project" value="TreeGrafter"/>
</dbReference>
<dbReference type="PANTHER" id="PTHR45138">
    <property type="entry name" value="REGULATORY COMPONENTS OF SENSORY TRANSDUCTION SYSTEM"/>
    <property type="match status" value="1"/>
</dbReference>
<gene>
    <name evidence="3" type="ORF">JYB65_07570</name>
</gene>
<accession>A0A939IH63</accession>
<feature type="transmembrane region" description="Helical" evidence="1">
    <location>
        <begin position="144"/>
        <end position="167"/>
    </location>
</feature>
<evidence type="ECO:0000313" key="3">
    <source>
        <dbReference type="EMBL" id="MBN7773217.1"/>
    </source>
</evidence>
<dbReference type="Proteomes" id="UP000664545">
    <property type="component" value="Unassembled WGS sequence"/>
</dbReference>
<dbReference type="GO" id="GO:0052621">
    <property type="term" value="F:diguanylate cyclase activity"/>
    <property type="evidence" value="ECO:0007669"/>
    <property type="project" value="TreeGrafter"/>
</dbReference>
<evidence type="ECO:0000259" key="2">
    <source>
        <dbReference type="PROSITE" id="PS50887"/>
    </source>
</evidence>
<proteinExistence type="predicted"/>
<feature type="transmembrane region" description="Helical" evidence="1">
    <location>
        <begin position="179"/>
        <end position="197"/>
    </location>
</feature>
<dbReference type="GO" id="GO:0005886">
    <property type="term" value="C:plasma membrane"/>
    <property type="evidence" value="ECO:0007669"/>
    <property type="project" value="TreeGrafter"/>
</dbReference>
<dbReference type="InterPro" id="IPR050469">
    <property type="entry name" value="Diguanylate_Cyclase"/>
</dbReference>
<dbReference type="SUPFAM" id="SSF55073">
    <property type="entry name" value="Nucleotide cyclase"/>
    <property type="match status" value="1"/>
</dbReference>